<sequence>MADYGKSVLESVKAQPYSCCTDTKATTITMSLKSQACNLRNILLVVMISLTEYEPEASMPIVQDSNLSNLGPILPGVLAANGEESPAHKPVLPNPVFRAMLRHKAVESTQNKVTIADIEPKVLEQLLRFIYTDSVADLDMAFELLQAADKYDLEKLKTRCEVALCGQISEETAVHTLVLADLYRADQLKRAAVNFIGRNVGVIQTEDWKKLMLKNFELANGVMIELLEGTQLK</sequence>
<dbReference type="OrthoDB" id="6359816at2759"/>
<evidence type="ECO:0000313" key="2">
    <source>
        <dbReference type="EMBL" id="EDS41952.1"/>
    </source>
</evidence>
<accession>B0WAZ4</accession>
<dbReference type="AlphaFoldDB" id="B0WAZ4"/>
<dbReference type="InterPro" id="IPR011333">
    <property type="entry name" value="SKP1/BTB/POZ_sf"/>
</dbReference>
<protein>
    <submittedName>
        <fullName evidence="2 3">Speckle-type POZ protein B</fullName>
    </submittedName>
</protein>
<dbReference type="Gene3D" id="3.30.710.10">
    <property type="entry name" value="Potassium Channel Kv1.1, Chain A"/>
    <property type="match status" value="1"/>
</dbReference>
<reference evidence="2" key="1">
    <citation type="submission" date="2007-03" db="EMBL/GenBank/DDBJ databases">
        <title>Annotation of Culex pipiens quinquefasciatus.</title>
        <authorList>
            <consortium name="The Broad Institute Genome Sequencing Platform"/>
            <person name="Atkinson P.W."/>
            <person name="Hemingway J."/>
            <person name="Christensen B.M."/>
            <person name="Higgs S."/>
            <person name="Kodira C."/>
            <person name="Hannick L."/>
            <person name="Megy K."/>
            <person name="O'Leary S."/>
            <person name="Pearson M."/>
            <person name="Haas B.J."/>
            <person name="Mauceli E."/>
            <person name="Wortman J.R."/>
            <person name="Lee N.H."/>
            <person name="Guigo R."/>
            <person name="Stanke M."/>
            <person name="Alvarado L."/>
            <person name="Amedeo P."/>
            <person name="Antoine C.H."/>
            <person name="Arensburger P."/>
            <person name="Bidwell S.L."/>
            <person name="Crawford M."/>
            <person name="Camaro F."/>
            <person name="Devon K."/>
            <person name="Engels R."/>
            <person name="Hammond M."/>
            <person name="Howarth C."/>
            <person name="Koehrsen M."/>
            <person name="Lawson D."/>
            <person name="Montgomery P."/>
            <person name="Nene V."/>
            <person name="Nusbaum C."/>
            <person name="Puiu D."/>
            <person name="Romero-Severson J."/>
            <person name="Severson D.W."/>
            <person name="Shumway M."/>
            <person name="Sisk P."/>
            <person name="Stolte C."/>
            <person name="Zeng Q."/>
            <person name="Eisenstadt E."/>
            <person name="Fraser-Liggett C."/>
            <person name="Strausberg R."/>
            <person name="Galagan J."/>
            <person name="Birren B."/>
            <person name="Collins F.H."/>
        </authorList>
    </citation>
    <scope>NUCLEOTIDE SEQUENCE [LARGE SCALE GENOMIC DNA]</scope>
    <source>
        <strain evidence="2">JHB</strain>
    </source>
</reference>
<dbReference type="KEGG" id="cqu:CpipJ_CPIJ004154"/>
<evidence type="ECO:0000313" key="3">
    <source>
        <dbReference type="EnsemblMetazoa" id="CPIJ004154-PA"/>
    </source>
</evidence>
<reference evidence="3" key="2">
    <citation type="submission" date="2021-02" db="UniProtKB">
        <authorList>
            <consortium name="EnsemblMetazoa"/>
        </authorList>
    </citation>
    <scope>IDENTIFICATION</scope>
    <source>
        <strain evidence="3">JHB</strain>
    </source>
</reference>
<keyword evidence="4" id="KW-1185">Reference proteome</keyword>
<dbReference type="PANTHER" id="PTHR24413">
    <property type="entry name" value="SPECKLE-TYPE POZ PROTEIN"/>
    <property type="match status" value="1"/>
</dbReference>
<name>B0WAZ4_CULQU</name>
<dbReference type="Proteomes" id="UP000002320">
    <property type="component" value="Unassembled WGS sequence"/>
</dbReference>
<evidence type="ECO:0000313" key="4">
    <source>
        <dbReference type="Proteomes" id="UP000002320"/>
    </source>
</evidence>
<dbReference type="SMART" id="SM00225">
    <property type="entry name" value="BTB"/>
    <property type="match status" value="1"/>
</dbReference>
<dbReference type="EMBL" id="DS231876">
    <property type="protein sequence ID" value="EDS41952.1"/>
    <property type="molecule type" value="Genomic_DNA"/>
</dbReference>
<proteinExistence type="predicted"/>
<dbReference type="Pfam" id="PF00651">
    <property type="entry name" value="BTB"/>
    <property type="match status" value="1"/>
</dbReference>
<dbReference type="STRING" id="7176.B0WAZ4"/>
<dbReference type="EnsemblMetazoa" id="CPIJ004154-RA">
    <property type="protein sequence ID" value="CPIJ004154-PA"/>
    <property type="gene ID" value="CPIJ004154"/>
</dbReference>
<evidence type="ECO:0000259" key="1">
    <source>
        <dbReference type="PROSITE" id="PS50097"/>
    </source>
</evidence>
<dbReference type="VEuPathDB" id="VectorBase:CQUJHB002643"/>
<dbReference type="InterPro" id="IPR000210">
    <property type="entry name" value="BTB/POZ_dom"/>
</dbReference>
<dbReference type="PROSITE" id="PS50097">
    <property type="entry name" value="BTB"/>
    <property type="match status" value="1"/>
</dbReference>
<feature type="domain" description="BTB" evidence="1">
    <location>
        <begin position="74"/>
        <end position="139"/>
    </location>
</feature>
<gene>
    <name evidence="3" type="primary">6035752</name>
    <name evidence="2" type="ORF">CpipJ_CPIJ004154</name>
</gene>
<dbReference type="Gene3D" id="6.10.250.3030">
    <property type="match status" value="1"/>
</dbReference>
<dbReference type="eggNOG" id="KOG1987">
    <property type="taxonomic scope" value="Eukaryota"/>
</dbReference>
<organism>
    <name type="scientific">Culex quinquefasciatus</name>
    <name type="common">Southern house mosquito</name>
    <name type="synonym">Culex pungens</name>
    <dbReference type="NCBI Taxonomy" id="7176"/>
    <lineage>
        <taxon>Eukaryota</taxon>
        <taxon>Metazoa</taxon>
        <taxon>Ecdysozoa</taxon>
        <taxon>Arthropoda</taxon>
        <taxon>Hexapoda</taxon>
        <taxon>Insecta</taxon>
        <taxon>Pterygota</taxon>
        <taxon>Neoptera</taxon>
        <taxon>Endopterygota</taxon>
        <taxon>Diptera</taxon>
        <taxon>Nematocera</taxon>
        <taxon>Culicoidea</taxon>
        <taxon>Culicidae</taxon>
        <taxon>Culicinae</taxon>
        <taxon>Culicini</taxon>
        <taxon>Culex</taxon>
        <taxon>Culex</taxon>
    </lineage>
</organism>
<dbReference type="InParanoid" id="B0WAZ4"/>
<dbReference type="HOGENOM" id="CLU_1190888_0_0_1"/>
<dbReference type="SUPFAM" id="SSF54695">
    <property type="entry name" value="POZ domain"/>
    <property type="match status" value="1"/>
</dbReference>
<dbReference type="VEuPathDB" id="VectorBase:CPIJ004154"/>